<dbReference type="InterPro" id="IPR013094">
    <property type="entry name" value="AB_hydrolase_3"/>
</dbReference>
<dbReference type="PROSITE" id="PS01173">
    <property type="entry name" value="LIPASE_GDXG_HIS"/>
    <property type="match status" value="1"/>
</dbReference>
<proteinExistence type="inferred from homology"/>
<dbReference type="GO" id="GO:0016787">
    <property type="term" value="F:hydrolase activity"/>
    <property type="evidence" value="ECO:0007669"/>
    <property type="project" value="UniProtKB-KW"/>
</dbReference>
<keyword evidence="5" id="KW-1185">Reference proteome</keyword>
<organism evidence="4 5">
    <name type="scientific">Actinomarinicola tropica</name>
    <dbReference type="NCBI Taxonomy" id="2789776"/>
    <lineage>
        <taxon>Bacteria</taxon>
        <taxon>Bacillati</taxon>
        <taxon>Actinomycetota</taxon>
        <taxon>Acidimicrobiia</taxon>
        <taxon>Acidimicrobiales</taxon>
        <taxon>Iamiaceae</taxon>
        <taxon>Actinomarinicola</taxon>
    </lineage>
</organism>
<evidence type="ECO:0000256" key="2">
    <source>
        <dbReference type="ARBA" id="ARBA00022801"/>
    </source>
</evidence>
<evidence type="ECO:0000313" key="4">
    <source>
        <dbReference type="EMBL" id="QGG93751.1"/>
    </source>
</evidence>
<dbReference type="FunFam" id="3.40.50.1820:FF:000089">
    <property type="entry name" value="Alpha/beta hydrolase"/>
    <property type="match status" value="1"/>
</dbReference>
<dbReference type="EMBL" id="CP045851">
    <property type="protein sequence ID" value="QGG93751.1"/>
    <property type="molecule type" value="Genomic_DNA"/>
</dbReference>
<feature type="domain" description="Alpha/beta hydrolase fold-3" evidence="3">
    <location>
        <begin position="76"/>
        <end position="286"/>
    </location>
</feature>
<evidence type="ECO:0000259" key="3">
    <source>
        <dbReference type="Pfam" id="PF07859"/>
    </source>
</evidence>
<accession>A0A5Q2RGU7</accession>
<dbReference type="AlphaFoldDB" id="A0A5Q2RGU7"/>
<evidence type="ECO:0000256" key="1">
    <source>
        <dbReference type="ARBA" id="ARBA00010515"/>
    </source>
</evidence>
<name>A0A5Q2RGU7_9ACTN</name>
<dbReference type="SUPFAM" id="SSF53474">
    <property type="entry name" value="alpha/beta-Hydrolases"/>
    <property type="match status" value="1"/>
</dbReference>
<dbReference type="InterPro" id="IPR050300">
    <property type="entry name" value="GDXG_lipolytic_enzyme"/>
</dbReference>
<dbReference type="Proteomes" id="UP000334019">
    <property type="component" value="Chromosome"/>
</dbReference>
<keyword evidence="2 4" id="KW-0378">Hydrolase</keyword>
<dbReference type="Gene3D" id="3.40.50.1820">
    <property type="entry name" value="alpha/beta hydrolase"/>
    <property type="match status" value="1"/>
</dbReference>
<dbReference type="PANTHER" id="PTHR48081">
    <property type="entry name" value="AB HYDROLASE SUPERFAMILY PROTEIN C4A8.06C"/>
    <property type="match status" value="1"/>
</dbReference>
<dbReference type="InterPro" id="IPR029058">
    <property type="entry name" value="AB_hydrolase_fold"/>
</dbReference>
<dbReference type="PANTHER" id="PTHR48081:SF8">
    <property type="entry name" value="ALPHA_BETA HYDROLASE FOLD-3 DOMAIN-CONTAINING PROTEIN-RELATED"/>
    <property type="match status" value="1"/>
</dbReference>
<sequence length="313" mass="33398">MPVDPQTQAILDLVNAAAAEPVERTPATSREAYRGLAATLPPGPDVAAEDRTIPGPAGEVPVRVYRPEGDGPFPALVFLHGGGWTIGDLETHDHPARTLCAEAGVVVVSVDYRLAPEHPFPAAFDDAWAALRWVADHGADIGVDPTRLAVGGDSAGGNLAAVLALRAREEGGPALRFQLLVYPAVDMRRGTEEHYPSLRENAEGYLLTFDTMQWFGDNYLGDDLDRTDWRVSPLLAADHSGLPPALVITAEFDPLRDEGAAYVEALHDAGVPVTHTLYEGTIHTMYQLAPFIPAGAEALSESAEALRAALFDA</sequence>
<evidence type="ECO:0000313" key="5">
    <source>
        <dbReference type="Proteomes" id="UP000334019"/>
    </source>
</evidence>
<protein>
    <submittedName>
        <fullName evidence="4">Alpha/beta hydrolase fold domain-containing protein</fullName>
    </submittedName>
</protein>
<dbReference type="RefSeq" id="WP_153757857.1">
    <property type="nucleotide sequence ID" value="NZ_CP045851.1"/>
</dbReference>
<dbReference type="KEGG" id="atq:GH723_00720"/>
<dbReference type="Pfam" id="PF07859">
    <property type="entry name" value="Abhydrolase_3"/>
    <property type="match status" value="1"/>
</dbReference>
<gene>
    <name evidence="4" type="ORF">GH723_00720</name>
</gene>
<reference evidence="4 5" key="1">
    <citation type="submission" date="2019-11" db="EMBL/GenBank/DDBJ databases">
        <authorList>
            <person name="He Y."/>
        </authorList>
    </citation>
    <scope>NUCLEOTIDE SEQUENCE [LARGE SCALE GENOMIC DNA]</scope>
    <source>
        <strain evidence="4 5">SCSIO 58843</strain>
    </source>
</reference>
<comment type="similarity">
    <text evidence="1">Belongs to the 'GDXG' lipolytic enzyme family.</text>
</comment>
<dbReference type="InterPro" id="IPR002168">
    <property type="entry name" value="Lipase_GDXG_HIS_AS"/>
</dbReference>